<feature type="compositionally biased region" description="Basic and acidic residues" evidence="1">
    <location>
        <begin position="146"/>
        <end position="175"/>
    </location>
</feature>
<dbReference type="InterPro" id="IPR019351">
    <property type="entry name" value="DUF2039"/>
</dbReference>
<protein>
    <submittedName>
        <fullName evidence="2">Uncharacterized protein</fullName>
    </submittedName>
</protein>
<evidence type="ECO:0000313" key="3">
    <source>
        <dbReference type="Proteomes" id="UP000410492"/>
    </source>
</evidence>
<evidence type="ECO:0000313" key="2">
    <source>
        <dbReference type="EMBL" id="VEN58510.1"/>
    </source>
</evidence>
<keyword evidence="3" id="KW-1185">Reference proteome</keyword>
<feature type="region of interest" description="Disordered" evidence="1">
    <location>
        <begin position="146"/>
        <end position="201"/>
    </location>
</feature>
<dbReference type="Pfam" id="PF10217">
    <property type="entry name" value="DUF2039"/>
    <property type="match status" value="1"/>
</dbReference>
<dbReference type="EMBL" id="CAACVG010011619">
    <property type="protein sequence ID" value="VEN58510.1"/>
    <property type="molecule type" value="Genomic_DNA"/>
</dbReference>
<accession>A0A653DE90</accession>
<organism evidence="2 3">
    <name type="scientific">Callosobruchus maculatus</name>
    <name type="common">Southern cowpea weevil</name>
    <name type="synonym">Pulse bruchid</name>
    <dbReference type="NCBI Taxonomy" id="64391"/>
    <lineage>
        <taxon>Eukaryota</taxon>
        <taxon>Metazoa</taxon>
        <taxon>Ecdysozoa</taxon>
        <taxon>Arthropoda</taxon>
        <taxon>Hexapoda</taxon>
        <taxon>Insecta</taxon>
        <taxon>Pterygota</taxon>
        <taxon>Neoptera</taxon>
        <taxon>Endopterygota</taxon>
        <taxon>Coleoptera</taxon>
        <taxon>Polyphaga</taxon>
        <taxon>Cucujiformia</taxon>
        <taxon>Chrysomeloidea</taxon>
        <taxon>Chrysomelidae</taxon>
        <taxon>Bruchinae</taxon>
        <taxon>Bruchini</taxon>
        <taxon>Callosobruchus</taxon>
    </lineage>
</organism>
<gene>
    <name evidence="2" type="ORF">CALMAC_LOCUS16854</name>
</gene>
<dbReference type="PANTHER" id="PTHR22876">
    <property type="entry name" value="ZGC:101016"/>
    <property type="match status" value="1"/>
</dbReference>
<reference evidence="2 3" key="1">
    <citation type="submission" date="2019-01" db="EMBL/GenBank/DDBJ databases">
        <authorList>
            <person name="Sayadi A."/>
        </authorList>
    </citation>
    <scope>NUCLEOTIDE SEQUENCE [LARGE SCALE GENOMIC DNA]</scope>
</reference>
<dbReference type="OrthoDB" id="250548at2759"/>
<evidence type="ECO:0000256" key="1">
    <source>
        <dbReference type="SAM" id="MobiDB-lite"/>
    </source>
</evidence>
<dbReference type="PANTHER" id="PTHR22876:SF5">
    <property type="entry name" value="CHROMOSOME 9 OPEN READING FRAME 85"/>
    <property type="match status" value="1"/>
</dbReference>
<dbReference type="AlphaFoldDB" id="A0A653DE90"/>
<feature type="compositionally biased region" description="Acidic residues" evidence="1">
    <location>
        <begin position="176"/>
        <end position="188"/>
    </location>
</feature>
<sequence>MSLQKGNVQRTRPQKHRNHTVFKNSLHDTSNRTKLINSIQVSDVCMRCKDIIDWKIKYKKYKPLSQPKTCVKCGQKSVKQAYHVMCSDCSKKLGVCTKCCQKKEIVPGPPTKNEQIKLDNEMKALLQSLPERRRRTFLRYMDKLAKQKKQEGDELKDKDSEKNDLMDKLKELKISEDDDDDDFDDSEDGQSSNSDNDEKQD</sequence>
<name>A0A653DE90_CALMS</name>
<proteinExistence type="predicted"/>
<dbReference type="Proteomes" id="UP000410492">
    <property type="component" value="Unassembled WGS sequence"/>
</dbReference>